<dbReference type="EMBL" id="FOGC01000007">
    <property type="protein sequence ID" value="SEQ84300.1"/>
    <property type="molecule type" value="Genomic_DNA"/>
</dbReference>
<proteinExistence type="predicted"/>
<evidence type="ECO:0000256" key="7">
    <source>
        <dbReference type="SAM" id="Phobius"/>
    </source>
</evidence>
<dbReference type="GO" id="GO:0005886">
    <property type="term" value="C:plasma membrane"/>
    <property type="evidence" value="ECO:0007669"/>
    <property type="project" value="UniProtKB-SubCell"/>
</dbReference>
<gene>
    <name evidence="8" type="ORF">SAMN05216522_107108</name>
</gene>
<comment type="subcellular location">
    <subcellularLocation>
        <location evidence="1">Cell membrane</location>
        <topology evidence="1">Multi-pass membrane protein</topology>
    </subcellularLocation>
</comment>
<protein>
    <submittedName>
        <fullName evidence="8">Threonine/homoserine/homoserine lactone efflux protein</fullName>
    </submittedName>
</protein>
<reference evidence="9" key="1">
    <citation type="submission" date="2016-10" db="EMBL/GenBank/DDBJ databases">
        <authorList>
            <person name="Varghese N."/>
            <person name="Submissions S."/>
        </authorList>
    </citation>
    <scope>NUCLEOTIDE SEQUENCE [LARGE SCALE GENOMIC DNA]</scope>
    <source>
        <strain evidence="9">8N4</strain>
    </source>
</reference>
<evidence type="ECO:0000256" key="4">
    <source>
        <dbReference type="ARBA" id="ARBA00022970"/>
    </source>
</evidence>
<keyword evidence="4" id="KW-0029">Amino-acid transport</keyword>
<dbReference type="InterPro" id="IPR001123">
    <property type="entry name" value="LeuE-type"/>
</dbReference>
<evidence type="ECO:0000256" key="5">
    <source>
        <dbReference type="ARBA" id="ARBA00022989"/>
    </source>
</evidence>
<dbReference type="Proteomes" id="UP000242515">
    <property type="component" value="Unassembled WGS sequence"/>
</dbReference>
<evidence type="ECO:0000256" key="2">
    <source>
        <dbReference type="ARBA" id="ARBA00022475"/>
    </source>
</evidence>
<dbReference type="STRING" id="988801.SAMN05216522_107108"/>
<keyword evidence="6 7" id="KW-0472">Membrane</keyword>
<dbReference type="OrthoDB" id="9814990at2"/>
<sequence length="200" mass="21083">MDINFLGFMPALLPIALSPGASFTLVMSSALSGGYTGLFKTLAGTALGIYTHAILIGFGITSIIISSPASFTVLKILGNAYLLWLGITLIRSGMSAKSGGLAETTHSVTLGEAWIANVLNPKAILFYLTVVSQFAGKQGGISHYLTLASVHIVVMSIWLVVVSRALVFSVKKTSPLKLKKYVNITGGILLIVFSLHAVID</sequence>
<dbReference type="PANTHER" id="PTHR30086">
    <property type="entry name" value="ARGININE EXPORTER PROTEIN ARGO"/>
    <property type="match status" value="1"/>
</dbReference>
<name>A0A1H9JBR3_9GAMM</name>
<keyword evidence="3 7" id="KW-0812">Transmembrane</keyword>
<dbReference type="PANTHER" id="PTHR30086:SF20">
    <property type="entry name" value="ARGININE EXPORTER PROTEIN ARGO-RELATED"/>
    <property type="match status" value="1"/>
</dbReference>
<dbReference type="GO" id="GO:0015171">
    <property type="term" value="F:amino acid transmembrane transporter activity"/>
    <property type="evidence" value="ECO:0007669"/>
    <property type="project" value="TreeGrafter"/>
</dbReference>
<dbReference type="Pfam" id="PF01810">
    <property type="entry name" value="LysE"/>
    <property type="match status" value="1"/>
</dbReference>
<keyword evidence="2" id="KW-1003">Cell membrane</keyword>
<feature type="transmembrane region" description="Helical" evidence="7">
    <location>
        <begin position="181"/>
        <end position="199"/>
    </location>
</feature>
<evidence type="ECO:0000313" key="9">
    <source>
        <dbReference type="Proteomes" id="UP000242515"/>
    </source>
</evidence>
<keyword evidence="9" id="KW-1185">Reference proteome</keyword>
<accession>A0A1H9JBR3</accession>
<evidence type="ECO:0000256" key="1">
    <source>
        <dbReference type="ARBA" id="ARBA00004651"/>
    </source>
</evidence>
<keyword evidence="4" id="KW-0813">Transport</keyword>
<dbReference type="RefSeq" id="WP_092676242.1">
    <property type="nucleotide sequence ID" value="NZ_FOGC01000007.1"/>
</dbReference>
<organism evidence="8 9">
    <name type="scientific">Rosenbergiella nectarea</name>
    <dbReference type="NCBI Taxonomy" id="988801"/>
    <lineage>
        <taxon>Bacteria</taxon>
        <taxon>Pseudomonadati</taxon>
        <taxon>Pseudomonadota</taxon>
        <taxon>Gammaproteobacteria</taxon>
        <taxon>Enterobacterales</taxon>
        <taxon>Erwiniaceae</taxon>
        <taxon>Rosenbergiella</taxon>
    </lineage>
</organism>
<feature type="transmembrane region" description="Helical" evidence="7">
    <location>
        <begin position="141"/>
        <end position="161"/>
    </location>
</feature>
<keyword evidence="5 7" id="KW-1133">Transmembrane helix</keyword>
<evidence type="ECO:0000256" key="3">
    <source>
        <dbReference type="ARBA" id="ARBA00022692"/>
    </source>
</evidence>
<feature type="transmembrane region" description="Helical" evidence="7">
    <location>
        <begin position="46"/>
        <end position="65"/>
    </location>
</feature>
<feature type="transmembrane region" description="Helical" evidence="7">
    <location>
        <begin position="72"/>
        <end position="90"/>
    </location>
</feature>
<evidence type="ECO:0000313" key="8">
    <source>
        <dbReference type="EMBL" id="SEQ84300.1"/>
    </source>
</evidence>
<evidence type="ECO:0000256" key="6">
    <source>
        <dbReference type="ARBA" id="ARBA00023136"/>
    </source>
</evidence>
<dbReference type="AlphaFoldDB" id="A0A1H9JBR3"/>